<dbReference type="AlphaFoldDB" id="A0A0V0GW69"/>
<reference evidence="1" key="1">
    <citation type="submission" date="2015-12" db="EMBL/GenBank/DDBJ databases">
        <title>Gene expression during late stages of embryo sac development: a critical building block for successful pollen-pistil interactions.</title>
        <authorList>
            <person name="Liu Y."/>
            <person name="Joly V."/>
            <person name="Sabar M."/>
            <person name="Matton D.P."/>
        </authorList>
    </citation>
    <scope>NUCLEOTIDE SEQUENCE</scope>
</reference>
<name>A0A0V0GW69_SOLCH</name>
<organism evidence="1">
    <name type="scientific">Solanum chacoense</name>
    <name type="common">Chaco potato</name>
    <dbReference type="NCBI Taxonomy" id="4108"/>
    <lineage>
        <taxon>Eukaryota</taxon>
        <taxon>Viridiplantae</taxon>
        <taxon>Streptophyta</taxon>
        <taxon>Embryophyta</taxon>
        <taxon>Tracheophyta</taxon>
        <taxon>Spermatophyta</taxon>
        <taxon>Magnoliopsida</taxon>
        <taxon>eudicotyledons</taxon>
        <taxon>Gunneridae</taxon>
        <taxon>Pentapetalae</taxon>
        <taxon>asterids</taxon>
        <taxon>lamiids</taxon>
        <taxon>Solanales</taxon>
        <taxon>Solanaceae</taxon>
        <taxon>Solanoideae</taxon>
        <taxon>Solaneae</taxon>
        <taxon>Solanum</taxon>
    </lineage>
</organism>
<evidence type="ECO:0000313" key="1">
    <source>
        <dbReference type="EMBL" id="JAP12373.1"/>
    </source>
</evidence>
<protein>
    <submittedName>
        <fullName evidence="1">Putative ovule protein</fullName>
    </submittedName>
</protein>
<feature type="non-terminal residue" evidence="1">
    <location>
        <position position="1"/>
    </location>
</feature>
<dbReference type="EMBL" id="GEDG01029709">
    <property type="protein sequence ID" value="JAP12373.1"/>
    <property type="molecule type" value="Transcribed_RNA"/>
</dbReference>
<sequence>ENLEHLGKDLTKPTMKLQLFYQQFIPKFSHQNTSLSLANSLNHITPFHMSPQTWLSLTKSSKTPGFYSILH</sequence>
<accession>A0A0V0GW69</accession>
<proteinExistence type="predicted"/>